<dbReference type="Proteomes" id="UP000029385">
    <property type="component" value="Unassembled WGS sequence"/>
</dbReference>
<keyword evidence="1" id="KW-0812">Transmembrane</keyword>
<evidence type="ECO:0000256" key="1">
    <source>
        <dbReference type="SAM" id="Phobius"/>
    </source>
</evidence>
<sequence length="71" mass="7747">MPPLLRKLLLVLGAILIVIGLTCLPWLILDHLTGPISTFVGMTAILWAPLALILGVLLGGLFAMILWPREY</sequence>
<name>A0A091AS91_9GAMM</name>
<evidence type="ECO:0000313" key="3">
    <source>
        <dbReference type="Proteomes" id="UP000029385"/>
    </source>
</evidence>
<keyword evidence="1" id="KW-0472">Membrane</keyword>
<dbReference type="AlphaFoldDB" id="A0A091AS91"/>
<gene>
    <name evidence="2" type="ORF">N789_10805</name>
</gene>
<comment type="caution">
    <text evidence="2">The sequence shown here is derived from an EMBL/GenBank/DDBJ whole genome shotgun (WGS) entry which is preliminary data.</text>
</comment>
<accession>A0A091AS91</accession>
<keyword evidence="1" id="KW-1133">Transmembrane helix</keyword>
<reference evidence="2 3" key="1">
    <citation type="submission" date="2013-09" db="EMBL/GenBank/DDBJ databases">
        <title>Genome sequencing of Arenimonas oryziterrae.</title>
        <authorList>
            <person name="Chen F."/>
            <person name="Wang G."/>
        </authorList>
    </citation>
    <scope>NUCLEOTIDE SEQUENCE [LARGE SCALE GENOMIC DNA]</scope>
    <source>
        <strain evidence="2 3">YC6267</strain>
    </source>
</reference>
<keyword evidence="3" id="KW-1185">Reference proteome</keyword>
<dbReference type="STRING" id="1121015.GCA_000420545_02392"/>
<protein>
    <submittedName>
        <fullName evidence="2">Uncharacterized protein</fullName>
    </submittedName>
</protein>
<dbReference type="RefSeq" id="WP_022970001.1">
    <property type="nucleotide sequence ID" value="NZ_ATVD01000005.1"/>
</dbReference>
<evidence type="ECO:0000313" key="2">
    <source>
        <dbReference type="EMBL" id="KFN43043.1"/>
    </source>
</evidence>
<organism evidence="2 3">
    <name type="scientific">Arenimonas oryziterrae DSM 21050 = YC6267</name>
    <dbReference type="NCBI Taxonomy" id="1121015"/>
    <lineage>
        <taxon>Bacteria</taxon>
        <taxon>Pseudomonadati</taxon>
        <taxon>Pseudomonadota</taxon>
        <taxon>Gammaproteobacteria</taxon>
        <taxon>Lysobacterales</taxon>
        <taxon>Lysobacteraceae</taxon>
        <taxon>Arenimonas</taxon>
    </lineage>
</organism>
<dbReference type="EMBL" id="AVCI01000006">
    <property type="protein sequence ID" value="KFN43043.1"/>
    <property type="molecule type" value="Genomic_DNA"/>
</dbReference>
<proteinExistence type="predicted"/>
<feature type="transmembrane region" description="Helical" evidence="1">
    <location>
        <begin position="44"/>
        <end position="67"/>
    </location>
</feature>
<feature type="transmembrane region" description="Helical" evidence="1">
    <location>
        <begin position="7"/>
        <end position="29"/>
    </location>
</feature>
<dbReference type="PATRIC" id="fig|1121015.4.peg.1640"/>